<evidence type="ECO:0000256" key="1">
    <source>
        <dbReference type="SAM" id="Phobius"/>
    </source>
</evidence>
<reference evidence="2" key="1">
    <citation type="journal article" date="2019" name="Environ. Microbiol.">
        <title>Fungal ecological strategies reflected in gene transcription - a case study of two litter decomposers.</title>
        <authorList>
            <person name="Barbi F."/>
            <person name="Kohler A."/>
            <person name="Barry K."/>
            <person name="Baskaran P."/>
            <person name="Daum C."/>
            <person name="Fauchery L."/>
            <person name="Ihrmark K."/>
            <person name="Kuo A."/>
            <person name="LaButti K."/>
            <person name="Lipzen A."/>
            <person name="Morin E."/>
            <person name="Grigoriev I.V."/>
            <person name="Henrissat B."/>
            <person name="Lindahl B."/>
            <person name="Martin F."/>
        </authorList>
    </citation>
    <scope>NUCLEOTIDE SEQUENCE</scope>
    <source>
        <strain evidence="2">JB14</strain>
    </source>
</reference>
<name>A0A6A4HR60_9AGAR</name>
<dbReference type="AlphaFoldDB" id="A0A6A4HR60"/>
<accession>A0A6A4HR60</accession>
<dbReference type="Proteomes" id="UP000799118">
    <property type="component" value="Unassembled WGS sequence"/>
</dbReference>
<keyword evidence="1" id="KW-0812">Transmembrane</keyword>
<keyword evidence="1" id="KW-1133">Transmembrane helix</keyword>
<evidence type="ECO:0000313" key="3">
    <source>
        <dbReference type="Proteomes" id="UP000799118"/>
    </source>
</evidence>
<gene>
    <name evidence="2" type="ORF">BT96DRAFT_655471</name>
</gene>
<proteinExistence type="predicted"/>
<keyword evidence="3" id="KW-1185">Reference proteome</keyword>
<sequence>MACSPHTVCELGSAWSDVFTNAQSLWIYGFITLICICINLLSSMSNKYDGPRDRIKPFHLTLRPTSLWNGPKSTEGIPWMLREHIEKHIDRTFNKAPFHSFRRLLEKLTSWAIRSPWFVVYRFKL</sequence>
<dbReference type="EMBL" id="ML769459">
    <property type="protein sequence ID" value="KAE9400211.1"/>
    <property type="molecule type" value="Genomic_DNA"/>
</dbReference>
<keyword evidence="1" id="KW-0472">Membrane</keyword>
<feature type="transmembrane region" description="Helical" evidence="1">
    <location>
        <begin position="25"/>
        <end position="42"/>
    </location>
</feature>
<organism evidence="2 3">
    <name type="scientific">Gymnopus androsaceus JB14</name>
    <dbReference type="NCBI Taxonomy" id="1447944"/>
    <lineage>
        <taxon>Eukaryota</taxon>
        <taxon>Fungi</taxon>
        <taxon>Dikarya</taxon>
        <taxon>Basidiomycota</taxon>
        <taxon>Agaricomycotina</taxon>
        <taxon>Agaricomycetes</taxon>
        <taxon>Agaricomycetidae</taxon>
        <taxon>Agaricales</taxon>
        <taxon>Marasmiineae</taxon>
        <taxon>Omphalotaceae</taxon>
        <taxon>Gymnopus</taxon>
    </lineage>
</organism>
<protein>
    <submittedName>
        <fullName evidence="2">Uncharacterized protein</fullName>
    </submittedName>
</protein>
<evidence type="ECO:0000313" key="2">
    <source>
        <dbReference type="EMBL" id="KAE9400211.1"/>
    </source>
</evidence>